<dbReference type="AlphaFoldDB" id="A0A4R4IU76"/>
<proteinExistence type="predicted"/>
<sequence length="105" mass="12068">MSTTHLYFDSSSDESQHSFTNEMLNDIINYVYENRHIGSISSFDNEPVFDEMMIIGIGHPMVPDTLEINFMRDESGCWWPFRCHDILPGVNVYTHFGFAVLSGRG</sequence>
<organism evidence="1 2">
    <name type="scientific">Photorhabdus luminescens subsp. mexicana</name>
    <dbReference type="NCBI Taxonomy" id="2100167"/>
    <lineage>
        <taxon>Bacteria</taxon>
        <taxon>Pseudomonadati</taxon>
        <taxon>Pseudomonadota</taxon>
        <taxon>Gammaproteobacteria</taxon>
        <taxon>Enterobacterales</taxon>
        <taxon>Morganellaceae</taxon>
        <taxon>Photorhabdus</taxon>
    </lineage>
</organism>
<reference evidence="1 2" key="1">
    <citation type="journal article" date="2019" name="Int. J. Syst. Evol. Microbiol.">
        <title>Photorhabdus khanii subsp. guanajuatensis subsp. nov., isolated from Heterorhabditis atacamensis, and Photorhabdus luminescens subsp. mexicana subsp. nov., isolated from Heterorhabditis mexicana entomopathogenic nematodes.</title>
        <authorList>
            <person name="Machado R.A.R."/>
            <person name="Bruno P."/>
            <person name="Arce C.C.M."/>
            <person name="Liechti N."/>
            <person name="Kohler A."/>
            <person name="Bernal J."/>
            <person name="Bruggmann R."/>
            <person name="Turlings T.C.J."/>
        </authorList>
    </citation>
    <scope>NUCLEOTIDE SEQUENCE [LARGE SCALE GENOMIC DNA]</scope>
    <source>
        <strain evidence="1 2">MEX47-22</strain>
    </source>
</reference>
<gene>
    <name evidence="1" type="ORF">C5468_22350</name>
</gene>
<dbReference type="Proteomes" id="UP000295550">
    <property type="component" value="Unassembled WGS sequence"/>
</dbReference>
<evidence type="ECO:0000313" key="2">
    <source>
        <dbReference type="Proteomes" id="UP000295550"/>
    </source>
</evidence>
<dbReference type="EMBL" id="PUJX01000037">
    <property type="protein sequence ID" value="TDB44266.1"/>
    <property type="molecule type" value="Genomic_DNA"/>
</dbReference>
<comment type="caution">
    <text evidence="1">The sequence shown here is derived from an EMBL/GenBank/DDBJ whole genome shotgun (WGS) entry which is preliminary data.</text>
</comment>
<accession>A0A4R4IU76</accession>
<protein>
    <submittedName>
        <fullName evidence="1">Uncharacterized protein</fullName>
    </submittedName>
</protein>
<dbReference type="RefSeq" id="WP_132348235.1">
    <property type="nucleotide sequence ID" value="NZ_CAWOLF010000037.1"/>
</dbReference>
<evidence type="ECO:0000313" key="1">
    <source>
        <dbReference type="EMBL" id="TDB44266.1"/>
    </source>
</evidence>
<name>A0A4R4IU76_PHOLU</name>